<dbReference type="OrthoDB" id="551302at2759"/>
<reference evidence="3" key="1">
    <citation type="submission" date="2022-01" db="EMBL/GenBank/DDBJ databases">
        <authorList>
            <person name="King R."/>
        </authorList>
    </citation>
    <scope>NUCLEOTIDE SEQUENCE</scope>
</reference>
<organism evidence="3 4">
    <name type="scientific">Phyllotreta striolata</name>
    <name type="common">Striped flea beetle</name>
    <name type="synonym">Crioceris striolata</name>
    <dbReference type="NCBI Taxonomy" id="444603"/>
    <lineage>
        <taxon>Eukaryota</taxon>
        <taxon>Metazoa</taxon>
        <taxon>Ecdysozoa</taxon>
        <taxon>Arthropoda</taxon>
        <taxon>Hexapoda</taxon>
        <taxon>Insecta</taxon>
        <taxon>Pterygota</taxon>
        <taxon>Neoptera</taxon>
        <taxon>Endopterygota</taxon>
        <taxon>Coleoptera</taxon>
        <taxon>Polyphaga</taxon>
        <taxon>Cucujiformia</taxon>
        <taxon>Chrysomeloidea</taxon>
        <taxon>Chrysomelidae</taxon>
        <taxon>Galerucinae</taxon>
        <taxon>Alticini</taxon>
        <taxon>Phyllotreta</taxon>
    </lineage>
</organism>
<dbReference type="EMBL" id="OU900097">
    <property type="protein sequence ID" value="CAG9861237.1"/>
    <property type="molecule type" value="Genomic_DNA"/>
</dbReference>
<dbReference type="AlphaFoldDB" id="A0A9N9XTD5"/>
<evidence type="ECO:0000256" key="1">
    <source>
        <dbReference type="ARBA" id="ARBA00005472"/>
    </source>
</evidence>
<accession>A0A9N9XTD5</accession>
<dbReference type="PANTHER" id="PTHR12398:SF20">
    <property type="entry name" value="PROTEIN PHOSPHATASE 1 REGULATORY INHIBITOR SUBUNIT 2"/>
    <property type="match status" value="1"/>
</dbReference>
<feature type="compositionally biased region" description="Acidic residues" evidence="2">
    <location>
        <begin position="142"/>
        <end position="151"/>
    </location>
</feature>
<feature type="region of interest" description="Disordered" evidence="2">
    <location>
        <begin position="77"/>
        <end position="163"/>
    </location>
</feature>
<evidence type="ECO:0000313" key="4">
    <source>
        <dbReference type="Proteomes" id="UP001153712"/>
    </source>
</evidence>
<dbReference type="GO" id="GO:0004864">
    <property type="term" value="F:protein phosphatase inhibitor activity"/>
    <property type="evidence" value="ECO:0007669"/>
    <property type="project" value="InterPro"/>
</dbReference>
<dbReference type="PANTHER" id="PTHR12398">
    <property type="entry name" value="PROTEIN PHOSPHATASE INHIBITOR"/>
    <property type="match status" value="1"/>
</dbReference>
<feature type="compositionally biased region" description="Basic and acidic residues" evidence="2">
    <location>
        <begin position="77"/>
        <end position="94"/>
    </location>
</feature>
<feature type="compositionally biased region" description="Basic and acidic residues" evidence="2">
    <location>
        <begin position="112"/>
        <end position="122"/>
    </location>
</feature>
<dbReference type="InterPro" id="IPR007062">
    <property type="entry name" value="PPI-2"/>
</dbReference>
<evidence type="ECO:0008006" key="5">
    <source>
        <dbReference type="Google" id="ProtNLM"/>
    </source>
</evidence>
<feature type="region of interest" description="Disordered" evidence="2">
    <location>
        <begin position="1"/>
        <end position="27"/>
    </location>
</feature>
<comment type="similarity">
    <text evidence="1">Belongs to the protein phosphatase inhibitor 2 family.</text>
</comment>
<proteinExistence type="inferred from homology"/>
<keyword evidence="4" id="KW-1185">Reference proteome</keyword>
<sequence length="163" mass="19073">MAENLNRRPKKSILKNSSSFDKQEAQLSIKKAKETKWDEMNIIATLHPPDKDYGHMKIQEPKTPFSYLDADQLDGVKPEELAERMAKALDKPPKALEQSDESEEEEDDLTEEEKQRRKDFEMKRKKHYNEYHALQMAKKLMEEEEDDEEDARDAGQSSSSKKE</sequence>
<evidence type="ECO:0000313" key="3">
    <source>
        <dbReference type="EMBL" id="CAG9861237.1"/>
    </source>
</evidence>
<evidence type="ECO:0000256" key="2">
    <source>
        <dbReference type="SAM" id="MobiDB-lite"/>
    </source>
</evidence>
<feature type="compositionally biased region" description="Acidic residues" evidence="2">
    <location>
        <begin position="98"/>
        <end position="111"/>
    </location>
</feature>
<protein>
    <recommendedName>
        <fullName evidence="5">Protein phosphatase inhibitor 2</fullName>
    </recommendedName>
</protein>
<gene>
    <name evidence="3" type="ORF">PHYEVI_LOCUS7580</name>
</gene>
<name>A0A9N9XTD5_PHYSR</name>
<dbReference type="Pfam" id="PF04979">
    <property type="entry name" value="IPP-2"/>
    <property type="match status" value="1"/>
</dbReference>
<dbReference type="GO" id="GO:0009966">
    <property type="term" value="P:regulation of signal transduction"/>
    <property type="evidence" value="ECO:0007669"/>
    <property type="project" value="InterPro"/>
</dbReference>
<dbReference type="Proteomes" id="UP001153712">
    <property type="component" value="Chromosome 4"/>
</dbReference>
<dbReference type="Gene3D" id="6.10.250.1050">
    <property type="match status" value="2"/>
</dbReference>